<keyword evidence="1" id="KW-1133">Transmembrane helix</keyword>
<dbReference type="EMBL" id="JADILZ010000107">
    <property type="protein sequence ID" value="MBO8479403.1"/>
    <property type="molecule type" value="Genomic_DNA"/>
</dbReference>
<keyword evidence="1" id="KW-0812">Transmembrane</keyword>
<protein>
    <submittedName>
        <fullName evidence="3">Uncharacterized protein</fullName>
    </submittedName>
</protein>
<organism evidence="3 4">
    <name type="scientific">Candidatus Cryptobacteroides excrementipullorum</name>
    <dbReference type="NCBI Taxonomy" id="2840761"/>
    <lineage>
        <taxon>Bacteria</taxon>
        <taxon>Pseudomonadati</taxon>
        <taxon>Bacteroidota</taxon>
        <taxon>Bacteroidia</taxon>
        <taxon>Bacteroidales</taxon>
        <taxon>Candidatus Cryptobacteroides</taxon>
    </lineage>
</organism>
<feature type="transmembrane region" description="Helical" evidence="1">
    <location>
        <begin position="134"/>
        <end position="152"/>
    </location>
</feature>
<keyword evidence="2" id="KW-0732">Signal</keyword>
<name>A0A9D9NNC2_9BACT</name>
<feature type="signal peptide" evidence="2">
    <location>
        <begin position="1"/>
        <end position="22"/>
    </location>
</feature>
<evidence type="ECO:0000256" key="1">
    <source>
        <dbReference type="SAM" id="Phobius"/>
    </source>
</evidence>
<evidence type="ECO:0000313" key="3">
    <source>
        <dbReference type="EMBL" id="MBO8479403.1"/>
    </source>
</evidence>
<proteinExistence type="predicted"/>
<gene>
    <name evidence="3" type="ORF">IAB80_11045</name>
</gene>
<dbReference type="Proteomes" id="UP000823771">
    <property type="component" value="Unassembled WGS sequence"/>
</dbReference>
<evidence type="ECO:0000256" key="2">
    <source>
        <dbReference type="SAM" id="SignalP"/>
    </source>
</evidence>
<reference evidence="3" key="2">
    <citation type="journal article" date="2021" name="PeerJ">
        <title>Extensive microbial diversity within the chicken gut microbiome revealed by metagenomics and culture.</title>
        <authorList>
            <person name="Gilroy R."/>
            <person name="Ravi A."/>
            <person name="Getino M."/>
            <person name="Pursley I."/>
            <person name="Horton D.L."/>
            <person name="Alikhan N.F."/>
            <person name="Baker D."/>
            <person name="Gharbi K."/>
            <person name="Hall N."/>
            <person name="Watson M."/>
            <person name="Adriaenssens E.M."/>
            <person name="Foster-Nyarko E."/>
            <person name="Jarju S."/>
            <person name="Secka A."/>
            <person name="Antonio M."/>
            <person name="Oren A."/>
            <person name="Chaudhuri R.R."/>
            <person name="La Ragione R."/>
            <person name="Hildebrand F."/>
            <person name="Pallen M.J."/>
        </authorList>
    </citation>
    <scope>NUCLEOTIDE SEQUENCE</scope>
    <source>
        <strain evidence="3">2478</strain>
    </source>
</reference>
<comment type="caution">
    <text evidence="3">The sequence shown here is derived from an EMBL/GenBank/DDBJ whole genome shotgun (WGS) entry which is preliminary data.</text>
</comment>
<dbReference type="AlphaFoldDB" id="A0A9D9NNC2"/>
<sequence length="170" mass="18996">MKRTIITIAASLLALMPYTAIAQEGNAGRSDEFHGHWFIQAQGGIGATVGETKFGDLISPMATVSFGYQFTPVWSLRAGIGGCQCDRIRVVRCEQGSPATFQVITLHTLTFTHMHYLSITSLAPFLYKEKPQRLFMSFAAFLLFIVFRTTPLRTCTIRTDLRSPRIGFRL</sequence>
<accession>A0A9D9NNC2</accession>
<evidence type="ECO:0000313" key="4">
    <source>
        <dbReference type="Proteomes" id="UP000823771"/>
    </source>
</evidence>
<feature type="chain" id="PRO_5039416753" evidence="2">
    <location>
        <begin position="23"/>
        <end position="170"/>
    </location>
</feature>
<reference evidence="3" key="1">
    <citation type="submission" date="2020-10" db="EMBL/GenBank/DDBJ databases">
        <authorList>
            <person name="Gilroy R."/>
        </authorList>
    </citation>
    <scope>NUCLEOTIDE SEQUENCE</scope>
    <source>
        <strain evidence="3">2478</strain>
    </source>
</reference>
<keyword evidence="1" id="KW-0472">Membrane</keyword>